<protein>
    <submittedName>
        <fullName evidence="5">Sigma-70 family RNA polymerase sigma factor</fullName>
    </submittedName>
</protein>
<dbReference type="InterPro" id="IPR014284">
    <property type="entry name" value="RNA_pol_sigma-70_dom"/>
</dbReference>
<dbReference type="InterPro" id="IPR039425">
    <property type="entry name" value="RNA_pol_sigma-70-like"/>
</dbReference>
<accession>A0A6M1T9H7</accession>
<dbReference type="InterPro" id="IPR053812">
    <property type="entry name" value="HTH_Sigma70_ECF-like"/>
</dbReference>
<dbReference type="NCBIfam" id="TIGR02937">
    <property type="entry name" value="sigma70-ECF"/>
    <property type="match status" value="1"/>
</dbReference>
<dbReference type="PANTHER" id="PTHR43133:SF39">
    <property type="entry name" value="SIMILAR TO RNA POLYMERASE SIGMA-E FACTOR"/>
    <property type="match status" value="1"/>
</dbReference>
<dbReference type="InterPro" id="IPR036388">
    <property type="entry name" value="WH-like_DNA-bd_sf"/>
</dbReference>
<evidence type="ECO:0000313" key="6">
    <source>
        <dbReference type="Proteomes" id="UP000479132"/>
    </source>
</evidence>
<dbReference type="RefSeq" id="WP_165265331.1">
    <property type="nucleotide sequence ID" value="NZ_JAALLS010000001.1"/>
</dbReference>
<dbReference type="GO" id="GO:0016987">
    <property type="term" value="F:sigma factor activity"/>
    <property type="evidence" value="ECO:0007669"/>
    <property type="project" value="UniProtKB-KW"/>
</dbReference>
<keyword evidence="3" id="KW-0804">Transcription</keyword>
<feature type="domain" description="RNA polymerase sigma-70 ECF-like HTH" evidence="4">
    <location>
        <begin position="8"/>
        <end position="189"/>
    </location>
</feature>
<dbReference type="GO" id="GO:0006352">
    <property type="term" value="P:DNA-templated transcription initiation"/>
    <property type="evidence" value="ECO:0007669"/>
    <property type="project" value="InterPro"/>
</dbReference>
<evidence type="ECO:0000256" key="2">
    <source>
        <dbReference type="ARBA" id="ARBA00023082"/>
    </source>
</evidence>
<dbReference type="Gene3D" id="1.10.10.10">
    <property type="entry name" value="Winged helix-like DNA-binding domain superfamily/Winged helix DNA-binding domain"/>
    <property type="match status" value="1"/>
</dbReference>
<dbReference type="Pfam" id="PF07638">
    <property type="entry name" value="Sigma70_ECF"/>
    <property type="match status" value="1"/>
</dbReference>
<dbReference type="EMBL" id="JAALLS010000001">
    <property type="protein sequence ID" value="NGP87002.1"/>
    <property type="molecule type" value="Genomic_DNA"/>
</dbReference>
<dbReference type="PANTHER" id="PTHR43133">
    <property type="entry name" value="RNA POLYMERASE ECF-TYPE SIGMA FACTO"/>
    <property type="match status" value="1"/>
</dbReference>
<evidence type="ECO:0000259" key="4">
    <source>
        <dbReference type="Pfam" id="PF07638"/>
    </source>
</evidence>
<evidence type="ECO:0000256" key="1">
    <source>
        <dbReference type="ARBA" id="ARBA00023015"/>
    </source>
</evidence>
<organism evidence="5 6">
    <name type="scientific">Fodinibius halophilus</name>
    <dbReference type="NCBI Taxonomy" id="1736908"/>
    <lineage>
        <taxon>Bacteria</taxon>
        <taxon>Pseudomonadati</taxon>
        <taxon>Balneolota</taxon>
        <taxon>Balneolia</taxon>
        <taxon>Balneolales</taxon>
        <taxon>Balneolaceae</taxon>
        <taxon>Fodinibius</taxon>
    </lineage>
</organism>
<dbReference type="AlphaFoldDB" id="A0A6M1T9H7"/>
<dbReference type="SUPFAM" id="SSF88659">
    <property type="entry name" value="Sigma3 and sigma4 domains of RNA polymerase sigma factors"/>
    <property type="match status" value="1"/>
</dbReference>
<keyword evidence="2" id="KW-0731">Sigma factor</keyword>
<keyword evidence="1" id="KW-0805">Transcription regulation</keyword>
<comment type="caution">
    <text evidence="5">The sequence shown here is derived from an EMBL/GenBank/DDBJ whole genome shotgun (WGS) entry which is preliminary data.</text>
</comment>
<sequence length="190" mass="22520">MALDEEHAKISHLIDNLPDSSQKTYNELFPLLYEELKKRAYSQLKPERNIHLGITNTDLVHEVYLKMLKQKGLKCQNCNHFLAIASNCMRQILIDYARKQHADKRGGNNMRVPFHEELIPTEEPQKRSAFIDKKIDELEKYDNRLSEVVIMRFFNNMTMQSIANVLKLSERTVKRDWKRAKNWLYNKLSN</sequence>
<name>A0A6M1T9H7_9BACT</name>
<dbReference type="InterPro" id="IPR011517">
    <property type="entry name" value="RNA_pol_sigma70_ECF-like"/>
</dbReference>
<reference evidence="5 6" key="1">
    <citation type="submission" date="2020-02" db="EMBL/GenBank/DDBJ databases">
        <title>Aliifodinibius halophilus 2W32, complete genome.</title>
        <authorList>
            <person name="Li Y."/>
            <person name="Wu S."/>
        </authorList>
    </citation>
    <scope>NUCLEOTIDE SEQUENCE [LARGE SCALE GENOMIC DNA]</scope>
    <source>
        <strain evidence="5 6">2W32</strain>
    </source>
</reference>
<keyword evidence="6" id="KW-1185">Reference proteome</keyword>
<proteinExistence type="predicted"/>
<dbReference type="Proteomes" id="UP000479132">
    <property type="component" value="Unassembled WGS sequence"/>
</dbReference>
<dbReference type="NCBIfam" id="TIGR02999">
    <property type="entry name" value="Sig-70_X6"/>
    <property type="match status" value="1"/>
</dbReference>
<evidence type="ECO:0000313" key="5">
    <source>
        <dbReference type="EMBL" id="NGP87002.1"/>
    </source>
</evidence>
<gene>
    <name evidence="5" type="ORF">G3569_01445</name>
</gene>
<dbReference type="InterPro" id="IPR013324">
    <property type="entry name" value="RNA_pol_sigma_r3/r4-like"/>
</dbReference>
<evidence type="ECO:0000256" key="3">
    <source>
        <dbReference type="ARBA" id="ARBA00023163"/>
    </source>
</evidence>